<name>A0A2P2QGJ8_RHIMU</name>
<sequence>MQRVLLRLNVKTDT</sequence>
<accession>A0A2P2QGJ8</accession>
<evidence type="ECO:0000313" key="1">
    <source>
        <dbReference type="EMBL" id="MBX66111.1"/>
    </source>
</evidence>
<reference evidence="1" key="1">
    <citation type="submission" date="2018-02" db="EMBL/GenBank/DDBJ databases">
        <title>Rhizophora mucronata_Transcriptome.</title>
        <authorList>
            <person name="Meera S.P."/>
            <person name="Sreeshan A."/>
            <person name="Augustine A."/>
        </authorList>
    </citation>
    <scope>NUCLEOTIDE SEQUENCE</scope>
    <source>
        <tissue evidence="1">Leaf</tissue>
    </source>
</reference>
<organism evidence="1">
    <name type="scientific">Rhizophora mucronata</name>
    <name type="common">Asiatic mangrove</name>
    <dbReference type="NCBI Taxonomy" id="61149"/>
    <lineage>
        <taxon>Eukaryota</taxon>
        <taxon>Viridiplantae</taxon>
        <taxon>Streptophyta</taxon>
        <taxon>Embryophyta</taxon>
        <taxon>Tracheophyta</taxon>
        <taxon>Spermatophyta</taxon>
        <taxon>Magnoliopsida</taxon>
        <taxon>eudicotyledons</taxon>
        <taxon>Gunneridae</taxon>
        <taxon>Pentapetalae</taxon>
        <taxon>rosids</taxon>
        <taxon>fabids</taxon>
        <taxon>Malpighiales</taxon>
        <taxon>Rhizophoraceae</taxon>
        <taxon>Rhizophora</taxon>
    </lineage>
</organism>
<proteinExistence type="predicted"/>
<protein>
    <submittedName>
        <fullName evidence="1">Uncharacterized protein</fullName>
    </submittedName>
</protein>
<dbReference type="EMBL" id="GGEC01085627">
    <property type="protein sequence ID" value="MBX66111.1"/>
    <property type="molecule type" value="Transcribed_RNA"/>
</dbReference>